<accession>A0ACC2PWZ0</accession>
<keyword evidence="2" id="KW-1185">Reference proteome</keyword>
<organism evidence="1 2">
    <name type="scientific">Eretmocerus hayati</name>
    <dbReference type="NCBI Taxonomy" id="131215"/>
    <lineage>
        <taxon>Eukaryota</taxon>
        <taxon>Metazoa</taxon>
        <taxon>Ecdysozoa</taxon>
        <taxon>Arthropoda</taxon>
        <taxon>Hexapoda</taxon>
        <taxon>Insecta</taxon>
        <taxon>Pterygota</taxon>
        <taxon>Neoptera</taxon>
        <taxon>Endopterygota</taxon>
        <taxon>Hymenoptera</taxon>
        <taxon>Apocrita</taxon>
        <taxon>Proctotrupomorpha</taxon>
        <taxon>Chalcidoidea</taxon>
        <taxon>Aphelinidae</taxon>
        <taxon>Aphelininae</taxon>
        <taxon>Eretmocerus</taxon>
    </lineage>
</organism>
<sequence length="107" mass="11611">MPSTSNLATEIFPGVEANVIVIRNPGLEEHSHPPDQEASETEIVRKKASPRMFLQIFTILGICTRARGNNANVAENSEAAFPFVYAFLSGKETAQYATVLQSMVTAA</sequence>
<evidence type="ECO:0000313" key="1">
    <source>
        <dbReference type="EMBL" id="KAJ8687466.1"/>
    </source>
</evidence>
<evidence type="ECO:0000313" key="2">
    <source>
        <dbReference type="Proteomes" id="UP001239111"/>
    </source>
</evidence>
<protein>
    <submittedName>
        <fullName evidence="1">Uncharacterized protein</fullName>
    </submittedName>
</protein>
<dbReference type="Proteomes" id="UP001239111">
    <property type="component" value="Chromosome 1"/>
</dbReference>
<name>A0ACC2PWZ0_9HYME</name>
<comment type="caution">
    <text evidence="1">The sequence shown here is derived from an EMBL/GenBank/DDBJ whole genome shotgun (WGS) entry which is preliminary data.</text>
</comment>
<dbReference type="EMBL" id="CM056741">
    <property type="protein sequence ID" value="KAJ8687466.1"/>
    <property type="molecule type" value="Genomic_DNA"/>
</dbReference>
<gene>
    <name evidence="1" type="ORF">QAD02_023260</name>
</gene>
<reference evidence="1" key="1">
    <citation type="submission" date="2023-04" db="EMBL/GenBank/DDBJ databases">
        <title>A chromosome-level genome assembly of the parasitoid wasp Eretmocerus hayati.</title>
        <authorList>
            <person name="Zhong Y."/>
            <person name="Liu S."/>
            <person name="Liu Y."/>
        </authorList>
    </citation>
    <scope>NUCLEOTIDE SEQUENCE</scope>
    <source>
        <strain evidence="1">ZJU_SS_LIU_2023</strain>
    </source>
</reference>
<proteinExistence type="predicted"/>